<protein>
    <submittedName>
        <fullName evidence="2">Uncharacterized protein</fullName>
    </submittedName>
</protein>
<feature type="transmembrane region" description="Helical" evidence="1">
    <location>
        <begin position="71"/>
        <end position="91"/>
    </location>
</feature>
<comment type="caution">
    <text evidence="2">The sequence shown here is derived from an EMBL/GenBank/DDBJ whole genome shotgun (WGS) entry which is preliminary data.</text>
</comment>
<evidence type="ECO:0000256" key="1">
    <source>
        <dbReference type="SAM" id="Phobius"/>
    </source>
</evidence>
<accession>A0A8X6NSY4</accession>
<keyword evidence="1" id="KW-1133">Transmembrane helix</keyword>
<sequence>MGHQEQVYACLNHRVNPVTSGQVTAQRCWSLRGNQRTTMASVDHDHSKMVPSVKRWGKEKDCFRKNTKTDIFFPLVADIHVYMYTLCFLFVESRQVLTLRSPNY</sequence>
<organism evidence="2 3">
    <name type="scientific">Nephila pilipes</name>
    <name type="common">Giant wood spider</name>
    <name type="synonym">Nephila maculata</name>
    <dbReference type="NCBI Taxonomy" id="299642"/>
    <lineage>
        <taxon>Eukaryota</taxon>
        <taxon>Metazoa</taxon>
        <taxon>Ecdysozoa</taxon>
        <taxon>Arthropoda</taxon>
        <taxon>Chelicerata</taxon>
        <taxon>Arachnida</taxon>
        <taxon>Araneae</taxon>
        <taxon>Araneomorphae</taxon>
        <taxon>Entelegynae</taxon>
        <taxon>Araneoidea</taxon>
        <taxon>Nephilidae</taxon>
        <taxon>Nephila</taxon>
    </lineage>
</organism>
<keyword evidence="1" id="KW-0812">Transmembrane</keyword>
<reference evidence="2" key="1">
    <citation type="submission" date="2020-08" db="EMBL/GenBank/DDBJ databases">
        <title>Multicomponent nature underlies the extraordinary mechanical properties of spider dragline silk.</title>
        <authorList>
            <person name="Kono N."/>
            <person name="Nakamura H."/>
            <person name="Mori M."/>
            <person name="Yoshida Y."/>
            <person name="Ohtoshi R."/>
            <person name="Malay A.D."/>
            <person name="Moran D.A.P."/>
            <person name="Tomita M."/>
            <person name="Numata K."/>
            <person name="Arakawa K."/>
        </authorList>
    </citation>
    <scope>NUCLEOTIDE SEQUENCE</scope>
</reference>
<dbReference type="Proteomes" id="UP000887013">
    <property type="component" value="Unassembled WGS sequence"/>
</dbReference>
<name>A0A8X6NSY4_NEPPI</name>
<keyword evidence="1" id="KW-0472">Membrane</keyword>
<proteinExistence type="predicted"/>
<dbReference type="EMBL" id="BMAW01012816">
    <property type="protein sequence ID" value="GFT30573.1"/>
    <property type="molecule type" value="Genomic_DNA"/>
</dbReference>
<evidence type="ECO:0000313" key="3">
    <source>
        <dbReference type="Proteomes" id="UP000887013"/>
    </source>
</evidence>
<dbReference type="OrthoDB" id="10407249at2759"/>
<gene>
    <name evidence="2" type="ORF">NPIL_199731</name>
</gene>
<keyword evidence="3" id="KW-1185">Reference proteome</keyword>
<dbReference type="AlphaFoldDB" id="A0A8X6NSY4"/>
<evidence type="ECO:0000313" key="2">
    <source>
        <dbReference type="EMBL" id="GFT30573.1"/>
    </source>
</evidence>